<dbReference type="PANTHER" id="PTHR14549:SF2">
    <property type="entry name" value="TRANSMEMBRANE PROTEIN 223"/>
    <property type="match status" value="1"/>
</dbReference>
<evidence type="ECO:0000313" key="2">
    <source>
        <dbReference type="Proteomes" id="UP000694871"/>
    </source>
</evidence>
<sequence>MSRCTWGSGVRIWGSVSGRSRRLGLLWSWCSRGAPCLVRSWSCLGAGNRSRAEKTPWRWGAARGVQSSFPLDARVPQDVLLFQHDRVRFFRLLGLFCAAQVLFWTYLAHFAFHSLRVTGSKRPDSDSQQGEQPLPTLPGGATLNLGSNKWRYGFTASCLTVGSLILVGGFAFSRRSISRVILHRGGQEVSLTTYYLFGLTSSFTVPLRHISCMSHRSEVPAMIPLKVKGRPFYFLLDKQGRITNAKLFDITVGAYRKL</sequence>
<name>A0ABM1KF16_GEKJA</name>
<accession>A0ABM1KF16</accession>
<reference evidence="3" key="1">
    <citation type="submission" date="2025-08" db="UniProtKB">
        <authorList>
            <consortium name="RefSeq"/>
        </authorList>
    </citation>
    <scope>IDENTIFICATION</scope>
</reference>
<dbReference type="InterPro" id="IPR026100">
    <property type="entry name" value="Tmem223"/>
</dbReference>
<dbReference type="PANTHER" id="PTHR14549">
    <property type="entry name" value="TRANSMEMBRANE PROTEIN 223"/>
    <property type="match status" value="1"/>
</dbReference>
<evidence type="ECO:0000313" key="3">
    <source>
        <dbReference type="RefSeq" id="XP_015272303.1"/>
    </source>
</evidence>
<keyword evidence="2" id="KW-1185">Reference proteome</keyword>
<proteinExistence type="predicted"/>
<dbReference type="RefSeq" id="XP_015272303.1">
    <property type="nucleotide sequence ID" value="XM_015416817.1"/>
</dbReference>
<keyword evidence="1" id="KW-1133">Transmembrane helix</keyword>
<dbReference type="InterPro" id="IPR045325">
    <property type="entry name" value="TMEM70/TMEM186/TMEM223"/>
</dbReference>
<dbReference type="Proteomes" id="UP000694871">
    <property type="component" value="Unplaced"/>
</dbReference>
<dbReference type="Pfam" id="PF06979">
    <property type="entry name" value="TMEM70"/>
    <property type="match status" value="1"/>
</dbReference>
<dbReference type="GeneID" id="107115184"/>
<gene>
    <name evidence="3" type="primary">TMEM223</name>
</gene>
<organism evidence="2 3">
    <name type="scientific">Gekko japonicus</name>
    <name type="common">Schlegel's Japanese gecko</name>
    <dbReference type="NCBI Taxonomy" id="146911"/>
    <lineage>
        <taxon>Eukaryota</taxon>
        <taxon>Metazoa</taxon>
        <taxon>Chordata</taxon>
        <taxon>Craniata</taxon>
        <taxon>Vertebrata</taxon>
        <taxon>Euteleostomi</taxon>
        <taxon>Lepidosauria</taxon>
        <taxon>Squamata</taxon>
        <taxon>Bifurcata</taxon>
        <taxon>Gekkota</taxon>
        <taxon>Gekkonidae</taxon>
        <taxon>Gekkoninae</taxon>
        <taxon>Gekko</taxon>
    </lineage>
</organism>
<keyword evidence="1" id="KW-0472">Membrane</keyword>
<feature type="transmembrane region" description="Helical" evidence="1">
    <location>
        <begin position="92"/>
        <end position="112"/>
    </location>
</feature>
<keyword evidence="1 3" id="KW-0812">Transmembrane</keyword>
<evidence type="ECO:0000256" key="1">
    <source>
        <dbReference type="SAM" id="Phobius"/>
    </source>
</evidence>
<protein>
    <submittedName>
        <fullName evidence="3">Transmembrane protein 223</fullName>
    </submittedName>
</protein>
<feature type="transmembrane region" description="Helical" evidence="1">
    <location>
        <begin position="152"/>
        <end position="172"/>
    </location>
</feature>